<proteinExistence type="predicted"/>
<sequence length="69" mass="7878">MFSAPICLSTPPPTLPKQARGPVWPHRTPKGRPCERFIEYPDFTHGNHYLAIYLSDTYKIEKSVNMSTS</sequence>
<organism evidence="2">
    <name type="scientific">Timema tahoe</name>
    <dbReference type="NCBI Taxonomy" id="61484"/>
    <lineage>
        <taxon>Eukaryota</taxon>
        <taxon>Metazoa</taxon>
        <taxon>Ecdysozoa</taxon>
        <taxon>Arthropoda</taxon>
        <taxon>Hexapoda</taxon>
        <taxon>Insecta</taxon>
        <taxon>Pterygota</taxon>
        <taxon>Neoptera</taxon>
        <taxon>Polyneoptera</taxon>
        <taxon>Phasmatodea</taxon>
        <taxon>Timematodea</taxon>
        <taxon>Timematoidea</taxon>
        <taxon>Timematidae</taxon>
        <taxon>Timema</taxon>
    </lineage>
</organism>
<accession>A0A7R9P098</accession>
<gene>
    <name evidence="2" type="ORF">TTEB3V08_LOCUS10557</name>
</gene>
<protein>
    <submittedName>
        <fullName evidence="2">Uncharacterized protein</fullName>
    </submittedName>
</protein>
<name>A0A7R9P098_9NEOP</name>
<dbReference type="EMBL" id="OE006442">
    <property type="protein sequence ID" value="CAD7462667.1"/>
    <property type="molecule type" value="Genomic_DNA"/>
</dbReference>
<feature type="region of interest" description="Disordered" evidence="1">
    <location>
        <begin position="1"/>
        <end position="28"/>
    </location>
</feature>
<evidence type="ECO:0000256" key="1">
    <source>
        <dbReference type="SAM" id="MobiDB-lite"/>
    </source>
</evidence>
<evidence type="ECO:0000313" key="2">
    <source>
        <dbReference type="EMBL" id="CAD7462667.1"/>
    </source>
</evidence>
<reference evidence="2" key="1">
    <citation type="submission" date="2020-11" db="EMBL/GenBank/DDBJ databases">
        <authorList>
            <person name="Tran Van P."/>
        </authorList>
    </citation>
    <scope>NUCLEOTIDE SEQUENCE</scope>
</reference>
<dbReference type="AlphaFoldDB" id="A0A7R9P098"/>